<protein>
    <submittedName>
        <fullName evidence="3">LysM peptidoglycan-binding domain-containing protein</fullName>
    </submittedName>
</protein>
<comment type="caution">
    <text evidence="3">The sequence shown here is derived from an EMBL/GenBank/DDBJ whole genome shotgun (WGS) entry which is preliminary data.</text>
</comment>
<dbReference type="PANTHER" id="PTHR36842:SF1">
    <property type="entry name" value="PROTEIN TOLB"/>
    <property type="match status" value="1"/>
</dbReference>
<dbReference type="SUPFAM" id="SSF82171">
    <property type="entry name" value="DPP6 N-terminal domain-like"/>
    <property type="match status" value="1"/>
</dbReference>
<dbReference type="InterPro" id="IPR018392">
    <property type="entry name" value="LysM"/>
</dbReference>
<dbReference type="Pfam" id="PF01476">
    <property type="entry name" value="LysM"/>
    <property type="match status" value="1"/>
</dbReference>
<dbReference type="Pfam" id="PF07676">
    <property type="entry name" value="PD40"/>
    <property type="match status" value="3"/>
</dbReference>
<dbReference type="SMART" id="SM00257">
    <property type="entry name" value="LysM"/>
    <property type="match status" value="1"/>
</dbReference>
<gene>
    <name evidence="3" type="ORF">ACFQ03_09830</name>
</gene>
<dbReference type="Gene3D" id="3.10.350.10">
    <property type="entry name" value="LysM domain"/>
    <property type="match status" value="1"/>
</dbReference>
<evidence type="ECO:0000313" key="4">
    <source>
        <dbReference type="Proteomes" id="UP001597120"/>
    </source>
</evidence>
<dbReference type="EMBL" id="JBHTIU010000030">
    <property type="protein sequence ID" value="MFD0869450.1"/>
    <property type="molecule type" value="Genomic_DNA"/>
</dbReference>
<dbReference type="SUPFAM" id="SSF54106">
    <property type="entry name" value="LysM domain"/>
    <property type="match status" value="1"/>
</dbReference>
<dbReference type="PROSITE" id="PS51782">
    <property type="entry name" value="LYSM"/>
    <property type="match status" value="1"/>
</dbReference>
<evidence type="ECO:0000313" key="3">
    <source>
        <dbReference type="EMBL" id="MFD0869450.1"/>
    </source>
</evidence>
<dbReference type="RefSeq" id="WP_379287824.1">
    <property type="nucleotide sequence ID" value="NZ_JBHTIU010000030.1"/>
</dbReference>
<dbReference type="InterPro" id="IPR011042">
    <property type="entry name" value="6-blade_b-propeller_TolB-like"/>
</dbReference>
<feature type="domain" description="LysM" evidence="2">
    <location>
        <begin position="3"/>
        <end position="47"/>
    </location>
</feature>
<evidence type="ECO:0000256" key="1">
    <source>
        <dbReference type="ARBA" id="ARBA00009820"/>
    </source>
</evidence>
<dbReference type="CDD" id="cd00118">
    <property type="entry name" value="LysM"/>
    <property type="match status" value="1"/>
</dbReference>
<keyword evidence="4" id="KW-1185">Reference proteome</keyword>
<evidence type="ECO:0000259" key="2">
    <source>
        <dbReference type="PROSITE" id="PS51782"/>
    </source>
</evidence>
<reference evidence="4" key="1">
    <citation type="journal article" date="2019" name="Int. J. Syst. Evol. Microbiol.">
        <title>The Global Catalogue of Microorganisms (GCM) 10K type strain sequencing project: providing services to taxonomists for standard genome sequencing and annotation.</title>
        <authorList>
            <consortium name="The Broad Institute Genomics Platform"/>
            <consortium name="The Broad Institute Genome Sequencing Center for Infectious Disease"/>
            <person name="Wu L."/>
            <person name="Ma J."/>
        </authorList>
    </citation>
    <scope>NUCLEOTIDE SEQUENCE [LARGE SCALE GENOMIC DNA]</scope>
    <source>
        <strain evidence="4">CCUG 57263</strain>
    </source>
</reference>
<dbReference type="InterPro" id="IPR011659">
    <property type="entry name" value="WD40"/>
</dbReference>
<accession>A0ABW3DBM7</accession>
<sequence>MQLSYRVRSGDTLYKIAKRWEIPVESLISANLLSSPYTIYVGQRLSIPSGAEGLIAYFSSRGGHDDLWLFNPRTGANRPLTNGLGASFSTPVWSPDSRRIAFAGKNGVVYVVGVTTGSLAGIDQLDEGEGGVLDWSPDGRKLAYTKRDRILIYDVATHEAHSIQRPGATDVQWFPDGARLLFQAPDASGISQLYRIRTDGTGQQQITRNTEGPLHNVRLSPDGAFALYTTPGVSISIIHTVELATGRVYEVKGGPLAKNYFPEWSPDSMHIAYSATAFEEGRGYYSQIRTVGRRGDNDRVRAVSDCFATPVSWSPNGRKIAYLSGCTEQDFADEMWVVDLRHPEPIRWLDGIRITALQWSPSADVERPEKITYFSPVYKIRLLYPSHWHRVNDERYEGPDGFFQVSAISAEADLGQVCRGEAFHPLRPYGSQPRIIKARVSGQEACFILPSKDQPAEMKGQSALIARYPRPVVIGGTVYPYFILWADRGHIAGLSSTLAFVP</sequence>
<comment type="similarity">
    <text evidence="1">Belongs to the TolB family.</text>
</comment>
<proteinExistence type="inferred from homology"/>
<name>A0ABW3DBM7_9BACL</name>
<dbReference type="InterPro" id="IPR036779">
    <property type="entry name" value="LysM_dom_sf"/>
</dbReference>
<organism evidence="3 4">
    <name type="scientific">Paenibacillus residui</name>
    <dbReference type="NCBI Taxonomy" id="629724"/>
    <lineage>
        <taxon>Bacteria</taxon>
        <taxon>Bacillati</taxon>
        <taxon>Bacillota</taxon>
        <taxon>Bacilli</taxon>
        <taxon>Bacillales</taxon>
        <taxon>Paenibacillaceae</taxon>
        <taxon>Paenibacillus</taxon>
    </lineage>
</organism>
<dbReference type="PANTHER" id="PTHR36842">
    <property type="entry name" value="PROTEIN TOLB HOMOLOG"/>
    <property type="match status" value="1"/>
</dbReference>
<dbReference type="Gene3D" id="2.120.10.30">
    <property type="entry name" value="TolB, C-terminal domain"/>
    <property type="match status" value="2"/>
</dbReference>
<dbReference type="Proteomes" id="UP001597120">
    <property type="component" value="Unassembled WGS sequence"/>
</dbReference>
<dbReference type="Gene3D" id="2.120.10.60">
    <property type="entry name" value="Tricorn protease N-terminal domain"/>
    <property type="match status" value="1"/>
</dbReference>